<evidence type="ECO:0000256" key="4">
    <source>
        <dbReference type="ARBA" id="ARBA00022989"/>
    </source>
</evidence>
<keyword evidence="4 6" id="KW-1133">Transmembrane helix</keyword>
<dbReference type="PANTHER" id="PTHR23505">
    <property type="entry name" value="SPINSTER"/>
    <property type="match status" value="1"/>
</dbReference>
<evidence type="ECO:0000256" key="6">
    <source>
        <dbReference type="SAM" id="Phobius"/>
    </source>
</evidence>
<feature type="transmembrane region" description="Helical" evidence="6">
    <location>
        <begin position="97"/>
        <end position="116"/>
    </location>
</feature>
<evidence type="ECO:0000256" key="2">
    <source>
        <dbReference type="ARBA" id="ARBA00022448"/>
    </source>
</evidence>
<dbReference type="PANTHER" id="PTHR23505:SF79">
    <property type="entry name" value="PROTEIN SPINSTER"/>
    <property type="match status" value="1"/>
</dbReference>
<feature type="transmembrane region" description="Helical" evidence="6">
    <location>
        <begin position="155"/>
        <end position="172"/>
    </location>
</feature>
<protein>
    <submittedName>
        <fullName evidence="8">MFS transporter</fullName>
    </submittedName>
</protein>
<accession>A0ABX1MNS1</accession>
<dbReference type="InterPro" id="IPR011701">
    <property type="entry name" value="MFS"/>
</dbReference>
<sequence length="173" mass="19022">MQGEAMTEMTLNAPIRSGAIRQDGSYAWYVVFLLTFAYTVAFIDRQVLNLLVDPIKKDILLSDVQISLLQGFAFMAAYVVFGPIFGRWVDTGHRRNVLVLGVTLWSAFTVFCGLSEEYWQLFVARAGVGAAEACLAPAGWSLIADYFSRQRLPRAMSIFMLGPSLGAGLALIA</sequence>
<evidence type="ECO:0000256" key="1">
    <source>
        <dbReference type="ARBA" id="ARBA00004141"/>
    </source>
</evidence>
<comment type="subcellular location">
    <subcellularLocation>
        <location evidence="1">Membrane</location>
        <topology evidence="1">Multi-pass membrane protein</topology>
    </subcellularLocation>
</comment>
<dbReference type="InterPro" id="IPR044770">
    <property type="entry name" value="MFS_spinster-like"/>
</dbReference>
<dbReference type="InterPro" id="IPR020846">
    <property type="entry name" value="MFS_dom"/>
</dbReference>
<dbReference type="EMBL" id="WTVR01000025">
    <property type="protein sequence ID" value="NMF89570.1"/>
    <property type="molecule type" value="Genomic_DNA"/>
</dbReference>
<organism evidence="8 9">
    <name type="scientific">Aromatoleum petrolei</name>
    <dbReference type="NCBI Taxonomy" id="76116"/>
    <lineage>
        <taxon>Bacteria</taxon>
        <taxon>Pseudomonadati</taxon>
        <taxon>Pseudomonadota</taxon>
        <taxon>Betaproteobacteria</taxon>
        <taxon>Rhodocyclales</taxon>
        <taxon>Rhodocyclaceae</taxon>
        <taxon>Aromatoleum</taxon>
    </lineage>
</organism>
<dbReference type="InterPro" id="IPR036259">
    <property type="entry name" value="MFS_trans_sf"/>
</dbReference>
<proteinExistence type="predicted"/>
<keyword evidence="5 6" id="KW-0472">Membrane</keyword>
<evidence type="ECO:0000256" key="3">
    <source>
        <dbReference type="ARBA" id="ARBA00022692"/>
    </source>
</evidence>
<keyword evidence="2" id="KW-0813">Transport</keyword>
<feature type="domain" description="Major facilitator superfamily (MFS) profile" evidence="7">
    <location>
        <begin position="30"/>
        <end position="173"/>
    </location>
</feature>
<keyword evidence="9" id="KW-1185">Reference proteome</keyword>
<evidence type="ECO:0000256" key="5">
    <source>
        <dbReference type="ARBA" id="ARBA00023136"/>
    </source>
</evidence>
<gene>
    <name evidence="8" type="ORF">GPA26_13930</name>
</gene>
<feature type="transmembrane region" description="Helical" evidence="6">
    <location>
        <begin position="122"/>
        <end position="143"/>
    </location>
</feature>
<comment type="caution">
    <text evidence="8">The sequence shown here is derived from an EMBL/GenBank/DDBJ whole genome shotgun (WGS) entry which is preliminary data.</text>
</comment>
<dbReference type="Pfam" id="PF07690">
    <property type="entry name" value="MFS_1"/>
    <property type="match status" value="1"/>
</dbReference>
<keyword evidence="3 6" id="KW-0812">Transmembrane</keyword>
<dbReference type="Proteomes" id="UP000652074">
    <property type="component" value="Unassembled WGS sequence"/>
</dbReference>
<evidence type="ECO:0000259" key="7">
    <source>
        <dbReference type="PROSITE" id="PS50850"/>
    </source>
</evidence>
<name>A0ABX1MNS1_9RHOO</name>
<reference evidence="8 9" key="1">
    <citation type="submission" date="2019-12" db="EMBL/GenBank/DDBJ databases">
        <title>Comparative genomics gives insights into the taxonomy of the Azoarcus-Aromatoleum group and reveals separate origins of nif in the plant-associated Azoarcus and non-plant-associated Aromatoleum sub-groups.</title>
        <authorList>
            <person name="Lafos M."/>
            <person name="Maluk M."/>
            <person name="Batista M."/>
            <person name="Junghare M."/>
            <person name="Carmona M."/>
            <person name="Faoro H."/>
            <person name="Cruz L.M."/>
            <person name="Battistoni F."/>
            <person name="De Souza E."/>
            <person name="Pedrosa F."/>
            <person name="Chen W.-M."/>
            <person name="Poole P.S."/>
            <person name="Dixon R.A."/>
            <person name="James E.K."/>
        </authorList>
    </citation>
    <scope>NUCLEOTIDE SEQUENCE [LARGE SCALE GENOMIC DNA]</scope>
    <source>
        <strain evidence="8 9">ToN1</strain>
    </source>
</reference>
<dbReference type="SUPFAM" id="SSF103473">
    <property type="entry name" value="MFS general substrate transporter"/>
    <property type="match status" value="1"/>
</dbReference>
<dbReference type="PROSITE" id="PS50850">
    <property type="entry name" value="MFS"/>
    <property type="match status" value="1"/>
</dbReference>
<feature type="non-terminal residue" evidence="8">
    <location>
        <position position="173"/>
    </location>
</feature>
<feature type="transmembrane region" description="Helical" evidence="6">
    <location>
        <begin position="64"/>
        <end position="85"/>
    </location>
</feature>
<evidence type="ECO:0000313" key="9">
    <source>
        <dbReference type="Proteomes" id="UP000652074"/>
    </source>
</evidence>
<dbReference type="Gene3D" id="1.20.1250.20">
    <property type="entry name" value="MFS general substrate transporter like domains"/>
    <property type="match status" value="1"/>
</dbReference>
<feature type="transmembrane region" description="Helical" evidence="6">
    <location>
        <begin position="26"/>
        <end position="44"/>
    </location>
</feature>
<evidence type="ECO:0000313" key="8">
    <source>
        <dbReference type="EMBL" id="NMF89570.1"/>
    </source>
</evidence>